<evidence type="ECO:0000256" key="2">
    <source>
        <dbReference type="ARBA" id="ARBA00034247"/>
    </source>
</evidence>
<dbReference type="InterPro" id="IPR029787">
    <property type="entry name" value="Nucleotide_cyclase"/>
</dbReference>
<evidence type="ECO:0000256" key="1">
    <source>
        <dbReference type="ARBA" id="ARBA00012528"/>
    </source>
</evidence>
<dbReference type="SUPFAM" id="SSF55785">
    <property type="entry name" value="PYP-like sensor domain (PAS domain)"/>
    <property type="match status" value="1"/>
</dbReference>
<dbReference type="InterPro" id="IPR050469">
    <property type="entry name" value="Diguanylate_Cyclase"/>
</dbReference>
<evidence type="ECO:0000259" key="4">
    <source>
        <dbReference type="PROSITE" id="PS50887"/>
    </source>
</evidence>
<keyword evidence="6" id="KW-1185">Reference proteome</keyword>
<dbReference type="Proteomes" id="UP001221208">
    <property type="component" value="Unassembled WGS sequence"/>
</dbReference>
<dbReference type="InterPro" id="IPR000014">
    <property type="entry name" value="PAS"/>
</dbReference>
<protein>
    <recommendedName>
        <fullName evidence="1">diguanylate cyclase</fullName>
        <ecNumber evidence="1">2.7.7.65</ecNumber>
    </recommendedName>
</protein>
<dbReference type="NCBIfam" id="TIGR00254">
    <property type="entry name" value="GGDEF"/>
    <property type="match status" value="1"/>
</dbReference>
<organism evidence="5 6">
    <name type="scientific">Janthinobacterium fluminis</name>
    <dbReference type="NCBI Taxonomy" id="2987524"/>
    <lineage>
        <taxon>Bacteria</taxon>
        <taxon>Pseudomonadati</taxon>
        <taxon>Pseudomonadota</taxon>
        <taxon>Betaproteobacteria</taxon>
        <taxon>Burkholderiales</taxon>
        <taxon>Oxalobacteraceae</taxon>
        <taxon>Janthinobacterium</taxon>
    </lineage>
</organism>
<dbReference type="InterPro" id="IPR013767">
    <property type="entry name" value="PAS_fold"/>
</dbReference>
<dbReference type="CDD" id="cd01949">
    <property type="entry name" value="GGDEF"/>
    <property type="match status" value="1"/>
</dbReference>
<dbReference type="PANTHER" id="PTHR45138:SF9">
    <property type="entry name" value="DIGUANYLATE CYCLASE DGCM-RELATED"/>
    <property type="match status" value="1"/>
</dbReference>
<dbReference type="PROSITE" id="PS50112">
    <property type="entry name" value="PAS"/>
    <property type="match status" value="1"/>
</dbReference>
<dbReference type="SMART" id="SM00091">
    <property type="entry name" value="PAS"/>
    <property type="match status" value="1"/>
</dbReference>
<evidence type="ECO:0000313" key="5">
    <source>
        <dbReference type="EMBL" id="MDC8759479.1"/>
    </source>
</evidence>
<dbReference type="PROSITE" id="PS50887">
    <property type="entry name" value="GGDEF"/>
    <property type="match status" value="1"/>
</dbReference>
<dbReference type="EMBL" id="JAQQXR010000007">
    <property type="protein sequence ID" value="MDC8759479.1"/>
    <property type="molecule type" value="Genomic_DNA"/>
</dbReference>
<dbReference type="SUPFAM" id="SSF55073">
    <property type="entry name" value="Nucleotide cyclase"/>
    <property type="match status" value="1"/>
</dbReference>
<evidence type="ECO:0000259" key="3">
    <source>
        <dbReference type="PROSITE" id="PS50112"/>
    </source>
</evidence>
<dbReference type="RefSeq" id="WP_273672664.1">
    <property type="nucleotide sequence ID" value="NZ_JAQQXR010000007.1"/>
</dbReference>
<feature type="domain" description="PAS" evidence="3">
    <location>
        <begin position="10"/>
        <end position="76"/>
    </location>
</feature>
<dbReference type="InterPro" id="IPR000160">
    <property type="entry name" value="GGDEF_dom"/>
</dbReference>
<comment type="catalytic activity">
    <reaction evidence="2">
        <text>2 GTP = 3',3'-c-di-GMP + 2 diphosphate</text>
        <dbReference type="Rhea" id="RHEA:24898"/>
        <dbReference type="ChEBI" id="CHEBI:33019"/>
        <dbReference type="ChEBI" id="CHEBI:37565"/>
        <dbReference type="ChEBI" id="CHEBI:58805"/>
        <dbReference type="EC" id="2.7.7.65"/>
    </reaction>
</comment>
<accession>A0ABT5K3M2</accession>
<dbReference type="Gene3D" id="3.30.450.20">
    <property type="entry name" value="PAS domain"/>
    <property type="match status" value="1"/>
</dbReference>
<gene>
    <name evidence="5" type="ORF">OIK44_17995</name>
</gene>
<comment type="caution">
    <text evidence="5">The sequence shown here is derived from an EMBL/GenBank/DDBJ whole genome shotgun (WGS) entry which is preliminary data.</text>
</comment>
<proteinExistence type="predicted"/>
<sequence length="319" mass="33883">MTDALPAILLSRLLDDSMDAVIIIDDHCHIRYLNGAMQKLSGYGGGELLGQDLDGLLPDSLGAHHTAYVNGYIEANRVSSVLGKVRTFAIRHRDGHLIPIEMKSIDLGHIGGRRYFGAFMLDVRAQRAMEEKNASLLAQLEQQAMCDALTGLPNRRAFEAAAAQAQARIARSSAPLTVGVADIDHFKSINDQYGHAAGDAVLRAVSQAIREAGRLTDMAARLGGEEFGLLFPDATLEQAVQIAQRVRRAVAATRTTAPDGTPLAVTISIGLAKLAPGGSFDGALSDADKALYRAKHGGRDRVATAPLPHEAKAAPLATP</sequence>
<dbReference type="Gene3D" id="3.30.70.270">
    <property type="match status" value="1"/>
</dbReference>
<dbReference type="NCBIfam" id="TIGR00229">
    <property type="entry name" value="sensory_box"/>
    <property type="match status" value="1"/>
</dbReference>
<dbReference type="EC" id="2.7.7.65" evidence="1"/>
<dbReference type="Pfam" id="PF00989">
    <property type="entry name" value="PAS"/>
    <property type="match status" value="1"/>
</dbReference>
<dbReference type="Pfam" id="PF00990">
    <property type="entry name" value="GGDEF"/>
    <property type="match status" value="1"/>
</dbReference>
<dbReference type="InterPro" id="IPR043128">
    <property type="entry name" value="Rev_trsase/Diguanyl_cyclase"/>
</dbReference>
<dbReference type="PANTHER" id="PTHR45138">
    <property type="entry name" value="REGULATORY COMPONENTS OF SENSORY TRANSDUCTION SYSTEM"/>
    <property type="match status" value="1"/>
</dbReference>
<reference evidence="5 6" key="1">
    <citation type="submission" date="2022-10" db="EMBL/GenBank/DDBJ databases">
        <title>Janthinobacterium sp. hw3 Genome sequencing.</title>
        <authorList>
            <person name="Park S."/>
        </authorList>
    </citation>
    <scope>NUCLEOTIDE SEQUENCE [LARGE SCALE GENOMIC DNA]</scope>
    <source>
        <strain evidence="6">hw3</strain>
    </source>
</reference>
<name>A0ABT5K3M2_9BURK</name>
<evidence type="ECO:0000313" key="6">
    <source>
        <dbReference type="Proteomes" id="UP001221208"/>
    </source>
</evidence>
<dbReference type="SMART" id="SM00267">
    <property type="entry name" value="GGDEF"/>
    <property type="match status" value="1"/>
</dbReference>
<feature type="domain" description="GGDEF" evidence="4">
    <location>
        <begin position="174"/>
        <end position="307"/>
    </location>
</feature>
<dbReference type="InterPro" id="IPR035965">
    <property type="entry name" value="PAS-like_dom_sf"/>
</dbReference>